<dbReference type="GeneID" id="95549915"/>
<dbReference type="GO" id="GO:0009431">
    <property type="term" value="C:bacterial-type flagellum basal body, MS ring"/>
    <property type="evidence" value="ECO:0007669"/>
    <property type="project" value="InterPro"/>
</dbReference>
<keyword evidence="5 10" id="KW-0812">Transmembrane</keyword>
<feature type="transmembrane region" description="Helical" evidence="10">
    <location>
        <begin position="62"/>
        <end position="81"/>
    </location>
</feature>
<protein>
    <submittedName>
        <fullName evidence="13">Flagellar M-ring protein FliF</fullName>
    </submittedName>
</protein>
<feature type="compositionally biased region" description="Low complexity" evidence="9">
    <location>
        <begin position="360"/>
        <end position="378"/>
    </location>
</feature>
<dbReference type="STRING" id="28094.SAMN06295900_10930"/>
<evidence type="ECO:0000256" key="7">
    <source>
        <dbReference type="ARBA" id="ARBA00023136"/>
    </source>
</evidence>
<feature type="region of interest" description="Disordered" evidence="9">
    <location>
        <begin position="314"/>
        <end position="387"/>
    </location>
</feature>
<sequence length="612" mass="64270">MDSQANSLINPDARMGLASAQPGAAAGALTGAAGAGAGAAELGGGFAQRFSSLSQMRTNPRAPLIIAVAVLIAVVAALVLWTRSPDYHVLYSSLSDQDGGAITAALQQANVPYKLSENGSAILVPADQVADVRLRLASQGLPKSGSVGMELMDREKFGISQFAEQVNYQRALEGELERTIESVSVVRKARVHLAIPKPTVFVRDREAPSASVLVNLYPGRTLDEGQVSAITHMVASSVPQLPFKNVTVVDQDGNMLTQPSTGSGLDATQLKYVQQVERNTQRRIDAILAPLFGAGNAHSQVSADIDFSQLEQTAETYGPNGNPQQAAIRSQQTSSATEMNQGGASGVPGALSNTPPQPASAPVVAASGASASGSVTPVSERKDATTNYELDKHISHVEQSMGGIKRLSAAVVINYKRVVDAKGHATMQPLTADEYAKVTQLVKEAMGYDEKRGDSVNVVNSTFSVEEDPLANLPWWRQPAMIALAIQAAKWIGIGIVALVIYLMMVKPALRRAFPPLPAPGSEGEAAAAGAGAGGIDGLGSPDEPVLIDGGSGPTPVGGTAGKLDEGMEINLLAFENEKQKFERNLDYARTIARKDPKIVATVVKNWVSDER</sequence>
<dbReference type="Pfam" id="PF01514">
    <property type="entry name" value="YscJ_FliF"/>
    <property type="match status" value="1"/>
</dbReference>
<proteinExistence type="inferred from homology"/>
<keyword evidence="13" id="KW-0966">Cell projection</keyword>
<evidence type="ECO:0000259" key="11">
    <source>
        <dbReference type="Pfam" id="PF01514"/>
    </source>
</evidence>
<comment type="subcellular location">
    <subcellularLocation>
        <location evidence="1">Bacterial flagellum basal body</location>
    </subcellularLocation>
    <subcellularLocation>
        <location evidence="2">Cell membrane</location>
        <topology evidence="2">Multi-pass membrane protein</topology>
    </subcellularLocation>
</comment>
<dbReference type="RefSeq" id="WP_085228593.1">
    <property type="nucleotide sequence ID" value="NZ_BSQD01000009.1"/>
</dbReference>
<keyword evidence="13" id="KW-0282">Flagellum</keyword>
<feature type="transmembrane region" description="Helical" evidence="10">
    <location>
        <begin position="480"/>
        <end position="504"/>
    </location>
</feature>
<dbReference type="InterPro" id="IPR000067">
    <property type="entry name" value="FlgMring_FliF"/>
</dbReference>
<dbReference type="Pfam" id="PF08345">
    <property type="entry name" value="YscJ_FliF_C"/>
    <property type="match status" value="1"/>
</dbReference>
<comment type="similarity">
    <text evidence="3">Belongs to the FliF family.</text>
</comment>
<keyword evidence="13" id="KW-0969">Cilium</keyword>
<evidence type="ECO:0000313" key="13">
    <source>
        <dbReference type="EMBL" id="SMF52097.1"/>
    </source>
</evidence>
<keyword evidence="7 10" id="KW-0472">Membrane</keyword>
<dbReference type="PIRSF" id="PIRSF004862">
    <property type="entry name" value="FliF"/>
    <property type="match status" value="1"/>
</dbReference>
<keyword evidence="8" id="KW-0975">Bacterial flagellum</keyword>
<feature type="compositionally biased region" description="Polar residues" evidence="9">
    <location>
        <begin position="314"/>
        <end position="342"/>
    </location>
</feature>
<dbReference type="PANTHER" id="PTHR30046">
    <property type="entry name" value="FLAGELLAR M-RING PROTEIN"/>
    <property type="match status" value="1"/>
</dbReference>
<organism evidence="13 14">
    <name type="scientific">Trinickia caryophylli</name>
    <name type="common">Paraburkholderia caryophylli</name>
    <dbReference type="NCBI Taxonomy" id="28094"/>
    <lineage>
        <taxon>Bacteria</taxon>
        <taxon>Pseudomonadati</taxon>
        <taxon>Pseudomonadota</taxon>
        <taxon>Betaproteobacteria</taxon>
        <taxon>Burkholderiales</taxon>
        <taxon>Burkholderiaceae</taxon>
        <taxon>Trinickia</taxon>
    </lineage>
</organism>
<dbReference type="Proteomes" id="UP000192911">
    <property type="component" value="Unassembled WGS sequence"/>
</dbReference>
<accession>A0A1X7FH09</accession>
<dbReference type="GO" id="GO:0003774">
    <property type="term" value="F:cytoskeletal motor activity"/>
    <property type="evidence" value="ECO:0007669"/>
    <property type="project" value="InterPro"/>
</dbReference>
<dbReference type="EMBL" id="FXAH01000009">
    <property type="protein sequence ID" value="SMF52097.1"/>
    <property type="molecule type" value="Genomic_DNA"/>
</dbReference>
<dbReference type="PRINTS" id="PR01009">
    <property type="entry name" value="FLGMRINGFLIF"/>
</dbReference>
<keyword evidence="6 10" id="KW-1133">Transmembrane helix</keyword>
<evidence type="ECO:0000256" key="9">
    <source>
        <dbReference type="SAM" id="MobiDB-lite"/>
    </source>
</evidence>
<evidence type="ECO:0000256" key="10">
    <source>
        <dbReference type="SAM" id="Phobius"/>
    </source>
</evidence>
<dbReference type="Gene3D" id="3.30.300.30">
    <property type="match status" value="1"/>
</dbReference>
<evidence type="ECO:0000256" key="1">
    <source>
        <dbReference type="ARBA" id="ARBA00004117"/>
    </source>
</evidence>
<dbReference type="InterPro" id="IPR043427">
    <property type="entry name" value="YscJ/FliF"/>
</dbReference>
<evidence type="ECO:0000256" key="2">
    <source>
        <dbReference type="ARBA" id="ARBA00004651"/>
    </source>
</evidence>
<dbReference type="InterPro" id="IPR013556">
    <property type="entry name" value="Flag_M-ring_C"/>
</dbReference>
<gene>
    <name evidence="13" type="ORF">SAMN06295900_10930</name>
</gene>
<dbReference type="InterPro" id="IPR006182">
    <property type="entry name" value="FliF_N_dom"/>
</dbReference>
<keyword evidence="4" id="KW-1003">Cell membrane</keyword>
<keyword evidence="14" id="KW-1185">Reference proteome</keyword>
<evidence type="ECO:0000256" key="8">
    <source>
        <dbReference type="ARBA" id="ARBA00023143"/>
    </source>
</evidence>
<dbReference type="InterPro" id="IPR045851">
    <property type="entry name" value="AMP-bd_C_sf"/>
</dbReference>
<evidence type="ECO:0000256" key="4">
    <source>
        <dbReference type="ARBA" id="ARBA00022475"/>
    </source>
</evidence>
<evidence type="ECO:0000313" key="14">
    <source>
        <dbReference type="Proteomes" id="UP000192911"/>
    </source>
</evidence>
<dbReference type="AlphaFoldDB" id="A0A1X7FH09"/>
<name>A0A1X7FH09_TRICW</name>
<feature type="domain" description="Flagellar M-ring N-terminal" evidence="11">
    <location>
        <begin position="83"/>
        <end position="257"/>
    </location>
</feature>
<dbReference type="GO" id="GO:0005886">
    <property type="term" value="C:plasma membrane"/>
    <property type="evidence" value="ECO:0007669"/>
    <property type="project" value="UniProtKB-SubCell"/>
</dbReference>
<evidence type="ECO:0000256" key="5">
    <source>
        <dbReference type="ARBA" id="ARBA00022692"/>
    </source>
</evidence>
<feature type="domain" description="Flagellar M-ring C-terminal" evidence="12">
    <location>
        <begin position="288"/>
        <end position="463"/>
    </location>
</feature>
<dbReference type="NCBIfam" id="TIGR00206">
    <property type="entry name" value="fliF"/>
    <property type="match status" value="1"/>
</dbReference>
<reference evidence="14" key="1">
    <citation type="submission" date="2017-04" db="EMBL/GenBank/DDBJ databases">
        <authorList>
            <person name="Varghese N."/>
            <person name="Submissions S."/>
        </authorList>
    </citation>
    <scope>NUCLEOTIDE SEQUENCE [LARGE SCALE GENOMIC DNA]</scope>
    <source>
        <strain evidence="14">Ballard 720</strain>
    </source>
</reference>
<dbReference type="OrthoDB" id="8554211at2"/>
<dbReference type="GO" id="GO:0071973">
    <property type="term" value="P:bacterial-type flagellum-dependent cell motility"/>
    <property type="evidence" value="ECO:0007669"/>
    <property type="project" value="InterPro"/>
</dbReference>
<evidence type="ECO:0000256" key="3">
    <source>
        <dbReference type="ARBA" id="ARBA00007971"/>
    </source>
</evidence>
<dbReference type="PANTHER" id="PTHR30046:SF0">
    <property type="entry name" value="FLAGELLAR M-RING PROTEIN"/>
    <property type="match status" value="1"/>
</dbReference>
<evidence type="ECO:0000259" key="12">
    <source>
        <dbReference type="Pfam" id="PF08345"/>
    </source>
</evidence>
<evidence type="ECO:0000256" key="6">
    <source>
        <dbReference type="ARBA" id="ARBA00022989"/>
    </source>
</evidence>